<organism evidence="1">
    <name type="scientific">Acinetobacter phage P919</name>
    <dbReference type="NCBI Taxonomy" id="3229763"/>
    <lineage>
        <taxon>Viruses</taxon>
        <taxon>Duplodnaviria</taxon>
        <taxon>Heunggongvirae</taxon>
        <taxon>Uroviricota</taxon>
        <taxon>Caudoviricetes</taxon>
        <taxon>Obolenskvirus</taxon>
    </lineage>
</organism>
<gene>
    <name evidence="1" type="ORF">P919_CDS0095</name>
</gene>
<sequence>MVFEPSLYPQIHSNTKRANYSNLFTIENIFDNINTTRYC</sequence>
<name>A0AB39AIS3_9CAUD</name>
<reference evidence="1" key="1">
    <citation type="submission" date="2024-06" db="EMBL/GenBank/DDBJ databases">
        <authorList>
            <person name="Zheng X."/>
            <person name="Zhang W."/>
        </authorList>
    </citation>
    <scope>NUCLEOTIDE SEQUENCE</scope>
</reference>
<accession>A0AB39AIS3</accession>
<dbReference type="EMBL" id="PP920682">
    <property type="protein sequence ID" value="XDG30650.1"/>
    <property type="molecule type" value="Genomic_DNA"/>
</dbReference>
<evidence type="ECO:0000313" key="1">
    <source>
        <dbReference type="EMBL" id="XDG30650.1"/>
    </source>
</evidence>
<proteinExistence type="predicted"/>
<protein>
    <submittedName>
        <fullName evidence="1">Uncharacterized protein</fullName>
    </submittedName>
</protein>